<organism evidence="2">
    <name type="scientific">Hanusia phi</name>
    <dbReference type="NCBI Taxonomy" id="3032"/>
    <lineage>
        <taxon>Eukaryota</taxon>
        <taxon>Cryptophyceae</taxon>
        <taxon>Pyrenomonadales</taxon>
        <taxon>Geminigeraceae</taxon>
        <taxon>Hanusia</taxon>
    </lineage>
</organism>
<evidence type="ECO:0000313" key="2">
    <source>
        <dbReference type="EMBL" id="CAD8489375.1"/>
    </source>
</evidence>
<proteinExistence type="predicted"/>
<gene>
    <name evidence="2" type="ORF">HPHI1048_LOCUS13333</name>
</gene>
<feature type="coiled-coil region" evidence="1">
    <location>
        <begin position="76"/>
        <end position="114"/>
    </location>
</feature>
<sequence>MQAGGAGESMSKEYTLRRQKTADILEQYKRVAEDAKRNMGTALAFLDSQAEEPLEQANVREVGMGAMDLSSYQMLKENFEQQLLNVRESYEEALNAVREQLNEMCEQYERLQLQSSMQIRQITERRDKLVDQLRTESELRLKSESYMNQALVVVARLTGRNLHDISPETILFGEQLDRGQAVLQHGRYVIEMKSKLRSKLASLMEVDLRVRSKLTLQTCLHAWTRLAYRRRILFRCFHKTRTKHVGLQKFGALKGWQICAVYARAQASKTAKAISHRPKKYMRKVLLQWRMVPSHNRKLLSKFRYIFSSFFKHFNDAFFHEWKQVAKRRRYMKLVVLTSDNERFHQLFRRWSGGSRLAKFRWRKGAKLQIRAEKKMLKAIIEQWFHCRYKYGSVRALALRSLRSAKFKAFDCWAVGYARHLESLKRSLRCVRKIVSWRRGRYLRRWKKIVKETKLESLVDEINLNHKVVEDLRRDLKDAKESNEVLTNRVAILERHLSQSHAENQLVNGRLKKLETAFEEQEKATLAAASIVEEAMMQVSSETGAGAAKLMALYKRVQELEAQLQGASLMNKRLEALLRQFGSASALQALDKISSTVSRTYGLKPSPQVRELGQDTLV</sequence>
<protein>
    <submittedName>
        <fullName evidence="2">Uncharacterized protein</fullName>
    </submittedName>
</protein>
<feature type="coiled-coil region" evidence="1">
    <location>
        <begin position="550"/>
        <end position="577"/>
    </location>
</feature>
<accession>A0A7S0EMF3</accession>
<dbReference type="EMBL" id="HBEO01019714">
    <property type="protein sequence ID" value="CAD8489375.1"/>
    <property type="molecule type" value="Transcribed_RNA"/>
</dbReference>
<name>A0A7S0EMF3_9CRYP</name>
<reference evidence="2" key="1">
    <citation type="submission" date="2021-01" db="EMBL/GenBank/DDBJ databases">
        <authorList>
            <person name="Corre E."/>
            <person name="Pelletier E."/>
            <person name="Niang G."/>
            <person name="Scheremetjew M."/>
            <person name="Finn R."/>
            <person name="Kale V."/>
            <person name="Holt S."/>
            <person name="Cochrane G."/>
            <person name="Meng A."/>
            <person name="Brown T."/>
            <person name="Cohen L."/>
        </authorList>
    </citation>
    <scope>NUCLEOTIDE SEQUENCE</scope>
    <source>
        <strain evidence="2">CCMP325</strain>
    </source>
</reference>
<evidence type="ECO:0000256" key="1">
    <source>
        <dbReference type="SAM" id="Coils"/>
    </source>
</evidence>
<feature type="coiled-coil region" evidence="1">
    <location>
        <begin position="469"/>
        <end position="524"/>
    </location>
</feature>
<keyword evidence="1" id="KW-0175">Coiled coil</keyword>
<dbReference type="AlphaFoldDB" id="A0A7S0EMF3"/>